<name>A0AC35FPF4_9BILA</name>
<organism evidence="1 2">
    <name type="scientific">Panagrolaimus sp. PS1159</name>
    <dbReference type="NCBI Taxonomy" id="55785"/>
    <lineage>
        <taxon>Eukaryota</taxon>
        <taxon>Metazoa</taxon>
        <taxon>Ecdysozoa</taxon>
        <taxon>Nematoda</taxon>
        <taxon>Chromadorea</taxon>
        <taxon>Rhabditida</taxon>
        <taxon>Tylenchina</taxon>
        <taxon>Panagrolaimomorpha</taxon>
        <taxon>Panagrolaimoidea</taxon>
        <taxon>Panagrolaimidae</taxon>
        <taxon>Panagrolaimus</taxon>
    </lineage>
</organism>
<sequence length="165" mass="19049">MLLICSFPLNTKDYIKFEKYLNIDFWLNEHKNGISFTATSVTNPFLLSAIGYVAITTGFSYSMVIYFGIKIVKMLKSHVSRISNTKVLSRQIQKTLTIQAVGPLFIMILPIACFFVLFLFQINDFRATLFFSFFFGWISVVNPLAAITNISSYRQKIKEFFFEII</sequence>
<evidence type="ECO:0000313" key="2">
    <source>
        <dbReference type="WBParaSite" id="PS1159_v2.g19587.t1"/>
    </source>
</evidence>
<accession>A0AC35FPF4</accession>
<reference evidence="2" key="1">
    <citation type="submission" date="2022-11" db="UniProtKB">
        <authorList>
            <consortium name="WormBaseParasite"/>
        </authorList>
    </citation>
    <scope>IDENTIFICATION</scope>
</reference>
<dbReference type="WBParaSite" id="PS1159_v2.g19587.t1">
    <property type="protein sequence ID" value="PS1159_v2.g19587.t1"/>
    <property type="gene ID" value="PS1159_v2.g19587"/>
</dbReference>
<proteinExistence type="predicted"/>
<evidence type="ECO:0000313" key="1">
    <source>
        <dbReference type="Proteomes" id="UP000887580"/>
    </source>
</evidence>
<protein>
    <submittedName>
        <fullName evidence="2">G protein-coupled receptor</fullName>
    </submittedName>
</protein>
<dbReference type="Proteomes" id="UP000887580">
    <property type="component" value="Unplaced"/>
</dbReference>